<dbReference type="EMBL" id="BAABCK010000004">
    <property type="protein sequence ID" value="GAA3714311.1"/>
    <property type="molecule type" value="Genomic_DNA"/>
</dbReference>
<comment type="similarity">
    <text evidence="1">Belongs to the short-chain dehydrogenases/reductases (SDR) family.</text>
</comment>
<protein>
    <submittedName>
        <fullName evidence="3">SDR family oxidoreductase</fullName>
    </submittedName>
</protein>
<dbReference type="Pfam" id="PF13561">
    <property type="entry name" value="adh_short_C2"/>
    <property type="match status" value="1"/>
</dbReference>
<dbReference type="NCBIfam" id="NF005559">
    <property type="entry name" value="PRK07231.1"/>
    <property type="match status" value="1"/>
</dbReference>
<organism evidence="3 4">
    <name type="scientific">Salinicoccus jeotgali</name>
    <dbReference type="NCBI Taxonomy" id="381634"/>
    <lineage>
        <taxon>Bacteria</taxon>
        <taxon>Bacillati</taxon>
        <taxon>Bacillota</taxon>
        <taxon>Bacilli</taxon>
        <taxon>Bacillales</taxon>
        <taxon>Staphylococcaceae</taxon>
        <taxon>Salinicoccus</taxon>
    </lineage>
</organism>
<evidence type="ECO:0000256" key="2">
    <source>
        <dbReference type="ARBA" id="ARBA00023002"/>
    </source>
</evidence>
<gene>
    <name evidence="3" type="ORF">GCM10022378_01300</name>
</gene>
<proteinExistence type="inferred from homology"/>
<dbReference type="PRINTS" id="PR00080">
    <property type="entry name" value="SDRFAMILY"/>
</dbReference>
<dbReference type="CDD" id="cd05233">
    <property type="entry name" value="SDR_c"/>
    <property type="match status" value="1"/>
</dbReference>
<reference evidence="4" key="1">
    <citation type="journal article" date="2019" name="Int. J. Syst. Evol. Microbiol.">
        <title>The Global Catalogue of Microorganisms (GCM) 10K type strain sequencing project: providing services to taxonomists for standard genome sequencing and annotation.</title>
        <authorList>
            <consortium name="The Broad Institute Genomics Platform"/>
            <consortium name="The Broad Institute Genome Sequencing Center for Infectious Disease"/>
            <person name="Wu L."/>
            <person name="Ma J."/>
        </authorList>
    </citation>
    <scope>NUCLEOTIDE SEQUENCE [LARGE SCALE GENOMIC DNA]</scope>
    <source>
        <strain evidence="4">JCM 16981</strain>
    </source>
</reference>
<dbReference type="Gene3D" id="3.40.50.720">
    <property type="entry name" value="NAD(P)-binding Rossmann-like Domain"/>
    <property type="match status" value="1"/>
</dbReference>
<accession>A0ABP7E592</accession>
<keyword evidence="4" id="KW-1185">Reference proteome</keyword>
<sequence length="257" mass="26691">MTGLMKDKAGLVTAAGSGIGRASAVALAEAGAKVMVSDISEEGGQETVKIIKDNGGEAQFFKCDVSDETQVEALVNETVSAFGKLDFAHNNAGINAGQVKIGDMDAKDWDKTIKINLYGVFYCVKHQVNAMLKTGGGAIVNSASGAGLEGSPNMVPYTASKHGVVGLTKSVALEYGKQNIRINAIAPGATITPAIEGWAESHPEQYNGVLESLPRGEMATPQDQGNAVMFLCSDLARQISGVTIPVDGGYTAGKLQQ</sequence>
<evidence type="ECO:0000313" key="3">
    <source>
        <dbReference type="EMBL" id="GAA3714311.1"/>
    </source>
</evidence>
<dbReference type="SUPFAM" id="SSF51735">
    <property type="entry name" value="NAD(P)-binding Rossmann-fold domains"/>
    <property type="match status" value="1"/>
</dbReference>
<evidence type="ECO:0000313" key="4">
    <source>
        <dbReference type="Proteomes" id="UP001500920"/>
    </source>
</evidence>
<dbReference type="PANTHER" id="PTHR24321:SF8">
    <property type="entry name" value="ESTRADIOL 17-BETA-DEHYDROGENASE 8-RELATED"/>
    <property type="match status" value="1"/>
</dbReference>
<dbReference type="InterPro" id="IPR002347">
    <property type="entry name" value="SDR_fam"/>
</dbReference>
<name>A0ABP7E592_9STAP</name>
<dbReference type="PANTHER" id="PTHR24321">
    <property type="entry name" value="DEHYDROGENASES, SHORT CHAIN"/>
    <property type="match status" value="1"/>
</dbReference>
<evidence type="ECO:0000256" key="1">
    <source>
        <dbReference type="ARBA" id="ARBA00006484"/>
    </source>
</evidence>
<dbReference type="RefSeq" id="WP_344700692.1">
    <property type="nucleotide sequence ID" value="NZ_BAABCK010000004.1"/>
</dbReference>
<comment type="caution">
    <text evidence="3">The sequence shown here is derived from an EMBL/GenBank/DDBJ whole genome shotgun (WGS) entry which is preliminary data.</text>
</comment>
<dbReference type="PRINTS" id="PR00081">
    <property type="entry name" value="GDHRDH"/>
</dbReference>
<dbReference type="PROSITE" id="PS00061">
    <property type="entry name" value="ADH_SHORT"/>
    <property type="match status" value="1"/>
</dbReference>
<keyword evidence="2" id="KW-0560">Oxidoreductase</keyword>
<dbReference type="InterPro" id="IPR020904">
    <property type="entry name" value="Sc_DH/Rdtase_CS"/>
</dbReference>
<dbReference type="InterPro" id="IPR036291">
    <property type="entry name" value="NAD(P)-bd_dom_sf"/>
</dbReference>
<dbReference type="Proteomes" id="UP001500920">
    <property type="component" value="Unassembled WGS sequence"/>
</dbReference>